<evidence type="ECO:0000313" key="3">
    <source>
        <dbReference type="Proteomes" id="UP001159363"/>
    </source>
</evidence>
<sequence length="114" mass="12810">MVTVIHGRLWVFEMVAYAHIPKDVKGKLDPRSKPLIVLVTLLTDTDCGDKCRIVTAFSVKFLEETEPCNVESKSHESVIPIIDLPQIDKKSELTDSKTLEGEPKENFLGCPKEE</sequence>
<dbReference type="Proteomes" id="UP001159363">
    <property type="component" value="Chromosome 1"/>
</dbReference>
<reference evidence="2 3" key="1">
    <citation type="submission" date="2023-02" db="EMBL/GenBank/DDBJ databases">
        <title>LHISI_Scaffold_Assembly.</title>
        <authorList>
            <person name="Stuart O.P."/>
            <person name="Cleave R."/>
            <person name="Magrath M.J.L."/>
            <person name="Mikheyev A.S."/>
        </authorList>
    </citation>
    <scope>NUCLEOTIDE SEQUENCE [LARGE SCALE GENOMIC DNA]</scope>
    <source>
        <strain evidence="2">Daus_M_001</strain>
        <tissue evidence="2">Leg muscle</tissue>
    </source>
</reference>
<evidence type="ECO:0000313" key="2">
    <source>
        <dbReference type="EMBL" id="KAJ8896354.1"/>
    </source>
</evidence>
<organism evidence="2 3">
    <name type="scientific">Dryococelus australis</name>
    <dbReference type="NCBI Taxonomy" id="614101"/>
    <lineage>
        <taxon>Eukaryota</taxon>
        <taxon>Metazoa</taxon>
        <taxon>Ecdysozoa</taxon>
        <taxon>Arthropoda</taxon>
        <taxon>Hexapoda</taxon>
        <taxon>Insecta</taxon>
        <taxon>Pterygota</taxon>
        <taxon>Neoptera</taxon>
        <taxon>Polyneoptera</taxon>
        <taxon>Phasmatodea</taxon>
        <taxon>Verophasmatodea</taxon>
        <taxon>Anareolatae</taxon>
        <taxon>Phasmatidae</taxon>
        <taxon>Eurycanthinae</taxon>
        <taxon>Dryococelus</taxon>
    </lineage>
</organism>
<dbReference type="EMBL" id="JARBHB010000001">
    <property type="protein sequence ID" value="KAJ8896354.1"/>
    <property type="molecule type" value="Genomic_DNA"/>
</dbReference>
<gene>
    <name evidence="2" type="ORF">PR048_001698</name>
</gene>
<name>A0ABQ9II96_9NEOP</name>
<proteinExistence type="predicted"/>
<accession>A0ABQ9II96</accession>
<keyword evidence="3" id="KW-1185">Reference proteome</keyword>
<evidence type="ECO:0000256" key="1">
    <source>
        <dbReference type="SAM" id="MobiDB-lite"/>
    </source>
</evidence>
<feature type="region of interest" description="Disordered" evidence="1">
    <location>
        <begin position="93"/>
        <end position="114"/>
    </location>
</feature>
<protein>
    <submittedName>
        <fullName evidence="2">Uncharacterized protein</fullName>
    </submittedName>
</protein>
<comment type="caution">
    <text evidence="2">The sequence shown here is derived from an EMBL/GenBank/DDBJ whole genome shotgun (WGS) entry which is preliminary data.</text>
</comment>